<dbReference type="InterPro" id="IPR007197">
    <property type="entry name" value="rSAM"/>
</dbReference>
<dbReference type="RefSeq" id="WP_020877298.1">
    <property type="nucleotide sequence ID" value="NZ_ATHJ01000088.1"/>
</dbReference>
<dbReference type="GO" id="GO:0006779">
    <property type="term" value="P:porphyrin-containing compound biosynthetic process"/>
    <property type="evidence" value="ECO:0007669"/>
    <property type="project" value="InterPro"/>
</dbReference>
<dbReference type="PANTHER" id="PTHR13932:SF5">
    <property type="entry name" value="RADICAL S-ADENOSYL METHIONINE DOMAIN-CONTAINING PROTEIN 1, MITOCHONDRIAL"/>
    <property type="match status" value="1"/>
</dbReference>
<accession>S7V4Y9</accession>
<comment type="cofactor">
    <cofactor evidence="1">
        <name>[4Fe-4S] cluster</name>
        <dbReference type="ChEBI" id="CHEBI:49883"/>
    </cofactor>
</comment>
<dbReference type="GO" id="GO:0046872">
    <property type="term" value="F:metal ion binding"/>
    <property type="evidence" value="ECO:0007669"/>
    <property type="project" value="UniProtKB-UniRule"/>
</dbReference>
<keyword evidence="9 10" id="KW-0143">Chaperone</keyword>
<comment type="caution">
    <text evidence="12">The sequence shown here is derived from an EMBL/GenBank/DDBJ whole genome shotgun (WGS) entry which is preliminary data.</text>
</comment>
<sequence length="410" mass="46007">MPLNPTVPRPPDGGHGSVPTVREVGGIYIHVPFCVRKCLYCDFYSEIDRSRIPDYLDALDQEIRCADPPAGLIFDTLYIGGGTPSVLASNQVNRIMATVRERFELCPDAEITLEANPGTLTEKGLRALRRLGVNRLNIGVQSFSDKGLRFLGRVHSAEDARTSVRWAQDAGYDSIGLDLIYGLPGQSAADWIADMTAAVTLAPHHLSCYMLTYEPGTPLSRLLEKRTFKPLSESRVGTLFQTTIRFLADHGYTQYEVSNFARSSDKQSRHNRKYWSMAPYLGFGPSAHSFMPPERWWNVGSIGRYMELTATGQPVVDAKEVVDREGQIIEGLYLGLRQTDGIRIPDFENRFELRFKEVFGEVLATLRKKKWLQDAADRCALTPLGLRFLDSVTSMFVSRDFSGIPTSERR</sequence>
<dbReference type="InterPro" id="IPR058240">
    <property type="entry name" value="rSAM_sf"/>
</dbReference>
<keyword evidence="6 10" id="KW-0479">Metal-binding</keyword>
<proteinExistence type="inferred from homology"/>
<evidence type="ECO:0000256" key="3">
    <source>
        <dbReference type="ARBA" id="ARBA00017228"/>
    </source>
</evidence>
<dbReference type="InterPro" id="IPR034505">
    <property type="entry name" value="Coproporphyrinogen-III_oxidase"/>
</dbReference>
<keyword evidence="8 10" id="KW-0411">Iron-sulfur</keyword>
<dbReference type="SUPFAM" id="SSF102114">
    <property type="entry name" value="Radical SAM enzymes"/>
    <property type="match status" value="1"/>
</dbReference>
<dbReference type="eggNOG" id="COG0635">
    <property type="taxonomic scope" value="Bacteria"/>
</dbReference>
<keyword evidence="5 10" id="KW-0949">S-adenosyl-L-methionine</keyword>
<dbReference type="PANTHER" id="PTHR13932">
    <property type="entry name" value="COPROPORPHYRINIGEN III OXIDASE"/>
    <property type="match status" value="1"/>
</dbReference>
<evidence type="ECO:0000256" key="10">
    <source>
        <dbReference type="RuleBase" id="RU364116"/>
    </source>
</evidence>
<organism evidence="12 13">
    <name type="scientific">Desulfococcus multivorans DSM 2059</name>
    <dbReference type="NCBI Taxonomy" id="1121405"/>
    <lineage>
        <taxon>Bacteria</taxon>
        <taxon>Pseudomonadati</taxon>
        <taxon>Thermodesulfobacteriota</taxon>
        <taxon>Desulfobacteria</taxon>
        <taxon>Desulfobacterales</taxon>
        <taxon>Desulfococcaceae</taxon>
        <taxon>Desulfococcus</taxon>
    </lineage>
</organism>
<keyword evidence="13" id="KW-1185">Reference proteome</keyword>
<dbReference type="InterPro" id="IPR006638">
    <property type="entry name" value="Elp3/MiaA/NifB-like_rSAM"/>
</dbReference>
<evidence type="ECO:0000313" key="13">
    <source>
        <dbReference type="Proteomes" id="UP000014977"/>
    </source>
</evidence>
<evidence type="ECO:0000256" key="2">
    <source>
        <dbReference type="ARBA" id="ARBA00006100"/>
    </source>
</evidence>
<dbReference type="SMART" id="SM00729">
    <property type="entry name" value="Elp3"/>
    <property type="match status" value="1"/>
</dbReference>
<dbReference type="STRING" id="897.B2D07_19190"/>
<dbReference type="SFLD" id="SFLDG01082">
    <property type="entry name" value="B12-binding_domain_containing"/>
    <property type="match status" value="1"/>
</dbReference>
<dbReference type="GO" id="GO:0051539">
    <property type="term" value="F:4 iron, 4 sulfur cluster binding"/>
    <property type="evidence" value="ECO:0007669"/>
    <property type="project" value="UniProtKB-UniRule"/>
</dbReference>
<evidence type="ECO:0000256" key="6">
    <source>
        <dbReference type="ARBA" id="ARBA00022723"/>
    </source>
</evidence>
<gene>
    <name evidence="12" type="ORF">dsmv_2541</name>
</gene>
<dbReference type="Proteomes" id="UP000014977">
    <property type="component" value="Unassembled WGS sequence"/>
</dbReference>
<reference evidence="12 13" key="1">
    <citation type="journal article" date="2013" name="Genome Announc.">
        <title>Draft genome sequences for three mercury-methylating, sulfate-reducing bacteria.</title>
        <authorList>
            <person name="Brown S.D."/>
            <person name="Hurt R.A.Jr."/>
            <person name="Gilmour C.C."/>
            <person name="Elias D.A."/>
        </authorList>
    </citation>
    <scope>NUCLEOTIDE SEQUENCE [LARGE SCALE GENOMIC DNA]</scope>
    <source>
        <strain evidence="12 13">DSM 2059</strain>
    </source>
</reference>
<dbReference type="EMBL" id="ATHJ01000088">
    <property type="protein sequence ID" value="EPR39693.1"/>
    <property type="molecule type" value="Genomic_DNA"/>
</dbReference>
<evidence type="ECO:0000256" key="7">
    <source>
        <dbReference type="ARBA" id="ARBA00023004"/>
    </source>
</evidence>
<keyword evidence="10" id="KW-0963">Cytoplasm</keyword>
<evidence type="ECO:0000313" key="12">
    <source>
        <dbReference type="EMBL" id="EPR39693.1"/>
    </source>
</evidence>
<comment type="similarity">
    <text evidence="2">Belongs to the anaerobic coproporphyrinogen-III oxidase family. HemW subfamily.</text>
</comment>
<dbReference type="NCBIfam" id="TIGR00539">
    <property type="entry name" value="hemN_rel"/>
    <property type="match status" value="1"/>
</dbReference>
<evidence type="ECO:0000256" key="1">
    <source>
        <dbReference type="ARBA" id="ARBA00001966"/>
    </source>
</evidence>
<evidence type="ECO:0000256" key="4">
    <source>
        <dbReference type="ARBA" id="ARBA00022617"/>
    </source>
</evidence>
<protein>
    <recommendedName>
        <fullName evidence="3 10">Heme chaperone HemW</fullName>
    </recommendedName>
</protein>
<comment type="function">
    <text evidence="10">Probably acts as a heme chaperone, transferring heme to an unknown acceptor. Binds one molecule of heme per monomer, possibly covalently. Binds 1 [4Fe-4S] cluster. The cluster is coordinated with 3 cysteines and an exchangeable S-adenosyl-L-methionine.</text>
</comment>
<evidence type="ECO:0000256" key="5">
    <source>
        <dbReference type="ARBA" id="ARBA00022691"/>
    </source>
</evidence>
<dbReference type="CDD" id="cd01335">
    <property type="entry name" value="Radical_SAM"/>
    <property type="match status" value="1"/>
</dbReference>
<dbReference type="Pfam" id="PF04055">
    <property type="entry name" value="Radical_SAM"/>
    <property type="match status" value="1"/>
</dbReference>
<dbReference type="InterPro" id="IPR004559">
    <property type="entry name" value="HemW-like"/>
</dbReference>
<evidence type="ECO:0000256" key="9">
    <source>
        <dbReference type="ARBA" id="ARBA00023186"/>
    </source>
</evidence>
<dbReference type="InterPro" id="IPR013785">
    <property type="entry name" value="Aldolase_TIM"/>
</dbReference>
<comment type="subcellular location">
    <subcellularLocation>
        <location evidence="10">Cytoplasm</location>
    </subcellularLocation>
</comment>
<dbReference type="PATRIC" id="fig|1121405.3.peg.2191"/>
<dbReference type="GO" id="GO:0004109">
    <property type="term" value="F:coproporphyrinogen oxidase activity"/>
    <property type="evidence" value="ECO:0007669"/>
    <property type="project" value="InterPro"/>
</dbReference>
<name>S7V4Y9_DESML</name>
<dbReference type="AlphaFoldDB" id="S7V4Y9"/>
<dbReference type="InterPro" id="IPR010723">
    <property type="entry name" value="HemN_C"/>
</dbReference>
<dbReference type="SFLD" id="SFLDF00288">
    <property type="entry name" value="HemN-like__clustered_with_nucl"/>
    <property type="match status" value="1"/>
</dbReference>
<dbReference type="GO" id="GO:0005737">
    <property type="term" value="C:cytoplasm"/>
    <property type="evidence" value="ECO:0007669"/>
    <property type="project" value="UniProtKB-SubCell"/>
</dbReference>
<evidence type="ECO:0000259" key="11">
    <source>
        <dbReference type="PROSITE" id="PS51918"/>
    </source>
</evidence>
<dbReference type="Gene3D" id="3.20.20.70">
    <property type="entry name" value="Aldolase class I"/>
    <property type="match status" value="1"/>
</dbReference>
<keyword evidence="7 10" id="KW-0408">Iron</keyword>
<evidence type="ECO:0000256" key="8">
    <source>
        <dbReference type="ARBA" id="ARBA00023014"/>
    </source>
</evidence>
<dbReference type="SFLD" id="SFLDF00562">
    <property type="entry name" value="HemN-like__clustered_with_heat"/>
    <property type="match status" value="1"/>
</dbReference>
<dbReference type="SFLD" id="SFLDG01065">
    <property type="entry name" value="anaerobic_coproporphyrinogen-I"/>
    <property type="match status" value="1"/>
</dbReference>
<keyword evidence="10" id="KW-0004">4Fe-4S</keyword>
<keyword evidence="4 10" id="KW-0349">Heme</keyword>
<dbReference type="SFLD" id="SFLDS00029">
    <property type="entry name" value="Radical_SAM"/>
    <property type="match status" value="1"/>
</dbReference>
<dbReference type="Pfam" id="PF06969">
    <property type="entry name" value="HemN_C"/>
    <property type="match status" value="1"/>
</dbReference>
<dbReference type="OrthoDB" id="9808022at2"/>
<dbReference type="PROSITE" id="PS51918">
    <property type="entry name" value="RADICAL_SAM"/>
    <property type="match status" value="1"/>
</dbReference>
<feature type="domain" description="Radical SAM core" evidence="11">
    <location>
        <begin position="19"/>
        <end position="249"/>
    </location>
</feature>